<protein>
    <recommendedName>
        <fullName evidence="4">DUF4227 domain-containing protein</fullName>
    </recommendedName>
</protein>
<organism evidence="2 3">
    <name type="scientific">Paenibacillus typhae</name>
    <dbReference type="NCBI Taxonomy" id="1174501"/>
    <lineage>
        <taxon>Bacteria</taxon>
        <taxon>Bacillati</taxon>
        <taxon>Bacillota</taxon>
        <taxon>Bacilli</taxon>
        <taxon>Bacillales</taxon>
        <taxon>Paenibacillaceae</taxon>
        <taxon>Paenibacillus</taxon>
    </lineage>
</organism>
<accession>A0A1G9ETX2</accession>
<evidence type="ECO:0008006" key="4">
    <source>
        <dbReference type="Google" id="ProtNLM"/>
    </source>
</evidence>
<dbReference type="Proteomes" id="UP000199050">
    <property type="component" value="Unassembled WGS sequence"/>
</dbReference>
<gene>
    <name evidence="2" type="ORF">SAMN05216192_15514</name>
</gene>
<evidence type="ECO:0000256" key="1">
    <source>
        <dbReference type="SAM" id="Phobius"/>
    </source>
</evidence>
<proteinExistence type="predicted"/>
<dbReference type="RefSeq" id="WP_167360795.1">
    <property type="nucleotide sequence ID" value="NZ_CBCSKY010000058.1"/>
</dbReference>
<keyword evidence="1" id="KW-1133">Transmembrane helix</keyword>
<evidence type="ECO:0000313" key="2">
    <source>
        <dbReference type="EMBL" id="SDK79580.1"/>
    </source>
</evidence>
<dbReference type="InterPro" id="IPR025321">
    <property type="entry name" value="DUF4227"/>
</dbReference>
<dbReference type="STRING" id="1174501.SAMN05216192_15514"/>
<keyword evidence="1" id="KW-0812">Transmembrane</keyword>
<keyword evidence="3" id="KW-1185">Reference proteome</keyword>
<dbReference type="EMBL" id="FNDX01000055">
    <property type="protein sequence ID" value="SDK79580.1"/>
    <property type="molecule type" value="Genomic_DNA"/>
</dbReference>
<feature type="transmembrane region" description="Helical" evidence="1">
    <location>
        <begin position="12"/>
        <end position="29"/>
    </location>
</feature>
<dbReference type="AlphaFoldDB" id="A0A1G9ETX2"/>
<dbReference type="Pfam" id="PF14004">
    <property type="entry name" value="DUF4227"/>
    <property type="match status" value="1"/>
</dbReference>
<keyword evidence="1" id="KW-0472">Membrane</keyword>
<dbReference type="PROSITE" id="PS51257">
    <property type="entry name" value="PROKAR_LIPOPROTEIN"/>
    <property type="match status" value="1"/>
</dbReference>
<evidence type="ECO:0000313" key="3">
    <source>
        <dbReference type="Proteomes" id="UP000199050"/>
    </source>
</evidence>
<sequence length="77" mass="8978">MIVSVPKTVRRLYFMTLLVAFSCLLYYALNWIGGWISPVDHYDIPEGSAVRAFQDVPRTGDELNAAERLRLYYWYGE</sequence>
<name>A0A1G9ETX2_9BACL</name>
<reference evidence="3" key="1">
    <citation type="submission" date="2016-10" db="EMBL/GenBank/DDBJ databases">
        <authorList>
            <person name="Varghese N."/>
            <person name="Submissions S."/>
        </authorList>
    </citation>
    <scope>NUCLEOTIDE SEQUENCE [LARGE SCALE GENOMIC DNA]</scope>
    <source>
        <strain evidence="3">CGMCC 1.11012</strain>
    </source>
</reference>